<dbReference type="PANTHER" id="PTHR45618">
    <property type="entry name" value="MITOCHONDRIAL DICARBOXYLATE CARRIER-RELATED"/>
    <property type="match status" value="1"/>
</dbReference>
<evidence type="ECO:0000256" key="4">
    <source>
        <dbReference type="ARBA" id="ARBA00022692"/>
    </source>
</evidence>
<comment type="caution">
    <text evidence="10">The sequence shown here is derived from an EMBL/GenBank/DDBJ whole genome shotgun (WGS) entry which is preliminary data.</text>
</comment>
<evidence type="ECO:0000256" key="6">
    <source>
        <dbReference type="ARBA" id="ARBA00022989"/>
    </source>
</evidence>
<dbReference type="PROSITE" id="PS50920">
    <property type="entry name" value="SOLCAR"/>
    <property type="match status" value="1"/>
</dbReference>
<dbReference type="InterPro" id="IPR050391">
    <property type="entry name" value="Mito_Metabolite_Transporter"/>
</dbReference>
<accession>A0A9X0D9Z3</accession>
<dbReference type="Pfam" id="PF00153">
    <property type="entry name" value="Mito_carr"/>
    <property type="match status" value="1"/>
</dbReference>
<dbReference type="GO" id="GO:0016020">
    <property type="term" value="C:membrane"/>
    <property type="evidence" value="ECO:0007669"/>
    <property type="project" value="UniProtKB-SubCell"/>
</dbReference>
<name>A0A9X0D9Z3_9CNID</name>
<evidence type="ECO:0000256" key="8">
    <source>
        <dbReference type="PROSITE-ProRule" id="PRU00282"/>
    </source>
</evidence>
<evidence type="ECO:0000313" key="11">
    <source>
        <dbReference type="Proteomes" id="UP001163046"/>
    </source>
</evidence>
<keyword evidence="6" id="KW-1133">Transmembrane helix</keyword>
<dbReference type="InterPro" id="IPR018108">
    <property type="entry name" value="MCP_transmembrane"/>
</dbReference>
<evidence type="ECO:0000256" key="7">
    <source>
        <dbReference type="ARBA" id="ARBA00023136"/>
    </source>
</evidence>
<feature type="repeat" description="Solcar" evidence="8">
    <location>
        <begin position="18"/>
        <end position="116"/>
    </location>
</feature>
<dbReference type="Proteomes" id="UP001163046">
    <property type="component" value="Unassembled WGS sequence"/>
</dbReference>
<protein>
    <submittedName>
        <fullName evidence="10">Uncharacterized protein</fullName>
    </submittedName>
</protein>
<keyword evidence="7 8" id="KW-0472">Membrane</keyword>
<keyword evidence="4 8" id="KW-0812">Transmembrane</keyword>
<organism evidence="10 11">
    <name type="scientific">Desmophyllum pertusum</name>
    <dbReference type="NCBI Taxonomy" id="174260"/>
    <lineage>
        <taxon>Eukaryota</taxon>
        <taxon>Metazoa</taxon>
        <taxon>Cnidaria</taxon>
        <taxon>Anthozoa</taxon>
        <taxon>Hexacorallia</taxon>
        <taxon>Scleractinia</taxon>
        <taxon>Caryophylliina</taxon>
        <taxon>Caryophylliidae</taxon>
        <taxon>Desmophyllum</taxon>
    </lineage>
</organism>
<comment type="subcellular location">
    <subcellularLocation>
        <location evidence="1">Membrane</location>
        <topology evidence="1">Multi-pass membrane protein</topology>
    </subcellularLocation>
</comment>
<dbReference type="Gene3D" id="1.50.40.10">
    <property type="entry name" value="Mitochondrial carrier domain"/>
    <property type="match status" value="1"/>
</dbReference>
<keyword evidence="5" id="KW-0677">Repeat</keyword>
<keyword evidence="3 9" id="KW-0813">Transport</keyword>
<dbReference type="InterPro" id="IPR023395">
    <property type="entry name" value="MCP_dom_sf"/>
</dbReference>
<dbReference type="AlphaFoldDB" id="A0A9X0D9Z3"/>
<comment type="similarity">
    <text evidence="2 9">Belongs to the mitochondrial carrier (TC 2.A.29) family.</text>
</comment>
<sequence>MAAELYDKRRERLQCKEHENLVRFALSGLSCMCAATVTNPIDVIKTRMQLENELGSQHESRNIFHNRYYRGLVRGAVRIAQEEGLPGLYKGITPSLMREASYSTLRLGLYEPLKSGLELRTLLTHRSGRKSALVQLLEQLEVL</sequence>
<proteinExistence type="inferred from homology"/>
<dbReference type="SUPFAM" id="SSF103506">
    <property type="entry name" value="Mitochondrial carrier"/>
    <property type="match status" value="1"/>
</dbReference>
<evidence type="ECO:0000256" key="2">
    <source>
        <dbReference type="ARBA" id="ARBA00006375"/>
    </source>
</evidence>
<gene>
    <name evidence="10" type="ORF">OS493_016284</name>
</gene>
<evidence type="ECO:0000256" key="5">
    <source>
        <dbReference type="ARBA" id="ARBA00022737"/>
    </source>
</evidence>
<evidence type="ECO:0000256" key="1">
    <source>
        <dbReference type="ARBA" id="ARBA00004141"/>
    </source>
</evidence>
<evidence type="ECO:0000313" key="10">
    <source>
        <dbReference type="EMBL" id="KAJ7391976.1"/>
    </source>
</evidence>
<reference evidence="10" key="1">
    <citation type="submission" date="2023-01" db="EMBL/GenBank/DDBJ databases">
        <title>Genome assembly of the deep-sea coral Lophelia pertusa.</title>
        <authorList>
            <person name="Herrera S."/>
            <person name="Cordes E."/>
        </authorList>
    </citation>
    <scope>NUCLEOTIDE SEQUENCE</scope>
    <source>
        <strain evidence="10">USNM1676648</strain>
        <tissue evidence="10">Polyp</tissue>
    </source>
</reference>
<evidence type="ECO:0000256" key="3">
    <source>
        <dbReference type="ARBA" id="ARBA00022448"/>
    </source>
</evidence>
<dbReference type="EMBL" id="MU825404">
    <property type="protein sequence ID" value="KAJ7391976.1"/>
    <property type="molecule type" value="Genomic_DNA"/>
</dbReference>
<dbReference type="OrthoDB" id="756301at2759"/>
<evidence type="ECO:0000256" key="9">
    <source>
        <dbReference type="RuleBase" id="RU000488"/>
    </source>
</evidence>
<keyword evidence="11" id="KW-1185">Reference proteome</keyword>